<keyword evidence="6" id="KW-1185">Reference proteome</keyword>
<dbReference type="PANTHER" id="PTHR47481">
    <property type="match status" value="1"/>
</dbReference>
<proteinExistence type="predicted"/>
<dbReference type="Pfam" id="PF07727">
    <property type="entry name" value="RVT_2"/>
    <property type="match status" value="1"/>
</dbReference>
<evidence type="ECO:0000313" key="5">
    <source>
        <dbReference type="EMBL" id="KAF7804048.1"/>
    </source>
</evidence>
<keyword evidence="2" id="KW-0863">Zinc-finger</keyword>
<dbReference type="SUPFAM" id="SSF56672">
    <property type="entry name" value="DNA/RNA polymerases"/>
    <property type="match status" value="1"/>
</dbReference>
<dbReference type="InterPro" id="IPR013103">
    <property type="entry name" value="RVT_2"/>
</dbReference>
<comment type="caution">
    <text evidence="5">The sequence shown here is derived from an EMBL/GenBank/DDBJ whole genome shotgun (WGS) entry which is preliminary data.</text>
</comment>
<dbReference type="GO" id="GO:0003676">
    <property type="term" value="F:nucleic acid binding"/>
    <property type="evidence" value="ECO:0007669"/>
    <property type="project" value="InterPro"/>
</dbReference>
<keyword evidence="1" id="KW-0064">Aspartyl protease</keyword>
<feature type="domain" description="CCHC-type" evidence="4">
    <location>
        <begin position="200"/>
        <end position="214"/>
    </location>
</feature>
<keyword evidence="2" id="KW-0479">Metal-binding</keyword>
<evidence type="ECO:0000256" key="3">
    <source>
        <dbReference type="SAM" id="MobiDB-lite"/>
    </source>
</evidence>
<organism evidence="5 6">
    <name type="scientific">Senna tora</name>
    <dbReference type="NCBI Taxonomy" id="362788"/>
    <lineage>
        <taxon>Eukaryota</taxon>
        <taxon>Viridiplantae</taxon>
        <taxon>Streptophyta</taxon>
        <taxon>Embryophyta</taxon>
        <taxon>Tracheophyta</taxon>
        <taxon>Spermatophyta</taxon>
        <taxon>Magnoliopsida</taxon>
        <taxon>eudicotyledons</taxon>
        <taxon>Gunneridae</taxon>
        <taxon>Pentapetalae</taxon>
        <taxon>rosids</taxon>
        <taxon>fabids</taxon>
        <taxon>Fabales</taxon>
        <taxon>Fabaceae</taxon>
        <taxon>Caesalpinioideae</taxon>
        <taxon>Cassia clade</taxon>
        <taxon>Senna</taxon>
    </lineage>
</organism>
<feature type="region of interest" description="Disordered" evidence="3">
    <location>
        <begin position="153"/>
        <end position="194"/>
    </location>
</feature>
<dbReference type="Pfam" id="PF25597">
    <property type="entry name" value="SH3_retrovirus"/>
    <property type="match status" value="1"/>
</dbReference>
<evidence type="ECO:0000313" key="6">
    <source>
        <dbReference type="Proteomes" id="UP000634136"/>
    </source>
</evidence>
<dbReference type="Pfam" id="PF00098">
    <property type="entry name" value="zf-CCHC"/>
    <property type="match status" value="1"/>
</dbReference>
<evidence type="ECO:0000256" key="2">
    <source>
        <dbReference type="PROSITE-ProRule" id="PRU00047"/>
    </source>
</evidence>
<evidence type="ECO:0000256" key="1">
    <source>
        <dbReference type="ARBA" id="ARBA00022750"/>
    </source>
</evidence>
<dbReference type="InterPro" id="IPR043502">
    <property type="entry name" value="DNA/RNA_pol_sf"/>
</dbReference>
<dbReference type="AlphaFoldDB" id="A0A834VZL5"/>
<dbReference type="OrthoDB" id="1432996at2759"/>
<dbReference type="Proteomes" id="UP000634136">
    <property type="component" value="Unassembled WGS sequence"/>
</dbReference>
<dbReference type="InterPro" id="IPR054722">
    <property type="entry name" value="PolX-like_BBD"/>
</dbReference>
<accession>A0A834VZL5</accession>
<dbReference type="PROSITE" id="PS50158">
    <property type="entry name" value="ZF_CCHC"/>
    <property type="match status" value="1"/>
</dbReference>
<dbReference type="GO" id="GO:0004190">
    <property type="term" value="F:aspartic-type endopeptidase activity"/>
    <property type="evidence" value="ECO:0007669"/>
    <property type="project" value="UniProtKB-KW"/>
</dbReference>
<reference evidence="5" key="1">
    <citation type="submission" date="2020-09" db="EMBL/GenBank/DDBJ databases">
        <title>Genome-Enabled Discovery of Anthraquinone Biosynthesis in Senna tora.</title>
        <authorList>
            <person name="Kang S.-H."/>
            <person name="Pandey R.P."/>
            <person name="Lee C.-M."/>
            <person name="Sim J.-S."/>
            <person name="Jeong J.-T."/>
            <person name="Choi B.-S."/>
            <person name="Jung M."/>
            <person name="Ginzburg D."/>
            <person name="Zhao K."/>
            <person name="Won S.Y."/>
            <person name="Oh T.-J."/>
            <person name="Yu Y."/>
            <person name="Kim N.-H."/>
            <person name="Lee O.R."/>
            <person name="Lee T.-H."/>
            <person name="Bashyal P."/>
            <person name="Kim T.-S."/>
            <person name="Lee W.-H."/>
            <person name="Kawkins C."/>
            <person name="Kim C.-K."/>
            <person name="Kim J.S."/>
            <person name="Ahn B.O."/>
            <person name="Rhee S.Y."/>
            <person name="Sohng J.K."/>
        </authorList>
    </citation>
    <scope>NUCLEOTIDE SEQUENCE</scope>
    <source>
        <tissue evidence="5">Leaf</tissue>
    </source>
</reference>
<dbReference type="Gene3D" id="4.10.60.10">
    <property type="entry name" value="Zinc finger, CCHC-type"/>
    <property type="match status" value="1"/>
</dbReference>
<evidence type="ECO:0000259" key="4">
    <source>
        <dbReference type="PROSITE" id="PS50158"/>
    </source>
</evidence>
<dbReference type="InterPro" id="IPR001878">
    <property type="entry name" value="Znf_CCHC"/>
</dbReference>
<keyword evidence="1" id="KW-0378">Hydrolase</keyword>
<dbReference type="PANTHER" id="PTHR47481:SF36">
    <property type="entry name" value="CCHC-TYPE DOMAIN-CONTAINING PROTEIN"/>
    <property type="match status" value="1"/>
</dbReference>
<keyword evidence="2" id="KW-0862">Zinc</keyword>
<dbReference type="Pfam" id="PF22936">
    <property type="entry name" value="Pol_BBD"/>
    <property type="match status" value="1"/>
</dbReference>
<dbReference type="SUPFAM" id="SSF57756">
    <property type="entry name" value="Retrovirus zinc finger-like domains"/>
    <property type="match status" value="1"/>
</dbReference>
<sequence>MVASPFRPNDNQPKPAVAMSMLLTSQLLPDTFTSLSCHVPNSTVRSLPMGGWGVREVGSTLWYQSQYFHKVKKLCREISELDPEAPIGEARVKRIIIHGLKPEYRGFVAAIQGWQTQPSLVEFENLLAGQEALAKQMGGASSKDHEEALYANKGRSNFKQNGTGGSKRNDNETRTRQGDKSARDGEGSKNRNHGKKFEGKCFNCNKKGHMAKDCWSKKTAVESNAATSKVEDEWDAEALFAIEEELALTVTTSNQINYENDWIVDSGCSNHMTGDRKKLKDMLEYKGRRVVVTADNSKLPIAHVGNTTVSPHDSESEVPLQNVYHVPGMRKNLLSVAQLTSSGHYVLFGPQDVKVYHNLEVTKEPVMKGRRLESVYVMSAETAYVDKTRKNETADLWHMRLSHVSYSKLDVMMKKSMLKGLPQLEVRTDTMDKKAVRCIFVGYDNQRKGWRCCDPTTGKSYTSRNVVFDEASSWWSSNEEVLLDSESLKDMVETSQIQLRLDEVDINEDNDEESVTHSPWQTGVYQQPCEEVAPADSSLFVKVVGKKLAIVLVYVDDLILTGDCEEESLQTKENLSVRFQMKELGQLNHFLGLEIDRSEEGIFLHQRKYSKDLLKKFGMLHCKPISTPMETNARMCAHEGKDLEDVTMYQKLVFVRSFIKVKSHQATNINSLPYLEIGQVCCFCLASLPVTPDSASMFSVKIYKARLVKWLENKNSNKQLAFILYVRGRSSFLISTIFCSSLFNLIDIKYGCKRPGVSNILAFADKIPPILKIPSVVPGTGASVSFVTLAPSFFANALISVDLPAF</sequence>
<dbReference type="InterPro" id="IPR025724">
    <property type="entry name" value="GAG-pre-integrase_dom"/>
</dbReference>
<name>A0A834VZL5_9FABA</name>
<dbReference type="Pfam" id="PF13976">
    <property type="entry name" value="gag_pre-integrs"/>
    <property type="match status" value="1"/>
</dbReference>
<dbReference type="InterPro" id="IPR036875">
    <property type="entry name" value="Znf_CCHC_sf"/>
</dbReference>
<protein>
    <submittedName>
        <fullName evidence="5">Retrovirus-related Pol polyprotein from transposon TNT 1-94</fullName>
    </submittedName>
</protein>
<dbReference type="GO" id="GO:0008270">
    <property type="term" value="F:zinc ion binding"/>
    <property type="evidence" value="ECO:0007669"/>
    <property type="project" value="UniProtKB-KW"/>
</dbReference>
<feature type="compositionally biased region" description="Basic and acidic residues" evidence="3">
    <location>
        <begin position="167"/>
        <end position="194"/>
    </location>
</feature>
<dbReference type="SMART" id="SM00343">
    <property type="entry name" value="ZnF_C2HC"/>
    <property type="match status" value="1"/>
</dbReference>
<dbReference type="InterPro" id="IPR057670">
    <property type="entry name" value="SH3_retrovirus"/>
</dbReference>
<gene>
    <name evidence="5" type="ORF">G2W53_043159</name>
</gene>
<keyword evidence="1" id="KW-0645">Protease</keyword>
<dbReference type="EMBL" id="JAAIUW010000013">
    <property type="protein sequence ID" value="KAF7804048.1"/>
    <property type="molecule type" value="Genomic_DNA"/>
</dbReference>